<evidence type="ECO:0000256" key="5">
    <source>
        <dbReference type="SAM" id="MobiDB-lite"/>
    </source>
</evidence>
<dbReference type="Gene3D" id="1.10.357.10">
    <property type="entry name" value="Tetracycline Repressor, domain 2"/>
    <property type="match status" value="1"/>
</dbReference>
<evidence type="ECO:0000256" key="1">
    <source>
        <dbReference type="ARBA" id="ARBA00023015"/>
    </source>
</evidence>
<dbReference type="GO" id="GO:0003700">
    <property type="term" value="F:DNA-binding transcription factor activity"/>
    <property type="evidence" value="ECO:0007669"/>
    <property type="project" value="TreeGrafter"/>
</dbReference>
<dbReference type="SUPFAM" id="SSF46689">
    <property type="entry name" value="Homeodomain-like"/>
    <property type="match status" value="1"/>
</dbReference>
<evidence type="ECO:0000256" key="3">
    <source>
        <dbReference type="ARBA" id="ARBA00023163"/>
    </source>
</evidence>
<dbReference type="InterPro" id="IPR001647">
    <property type="entry name" value="HTH_TetR"/>
</dbReference>
<evidence type="ECO:0000259" key="6">
    <source>
        <dbReference type="PROSITE" id="PS50977"/>
    </source>
</evidence>
<dbReference type="EMBL" id="VENP01000010">
    <property type="protein sequence ID" value="TNU76185.1"/>
    <property type="molecule type" value="Genomic_DNA"/>
</dbReference>
<dbReference type="Proteomes" id="UP000313849">
    <property type="component" value="Unassembled WGS sequence"/>
</dbReference>
<dbReference type="PROSITE" id="PS50977">
    <property type="entry name" value="HTH_TETR_2"/>
    <property type="match status" value="1"/>
</dbReference>
<proteinExistence type="predicted"/>
<dbReference type="PANTHER" id="PTHR30055">
    <property type="entry name" value="HTH-TYPE TRANSCRIPTIONAL REGULATOR RUTR"/>
    <property type="match status" value="1"/>
</dbReference>
<feature type="DNA-binding region" description="H-T-H motif" evidence="4">
    <location>
        <begin position="33"/>
        <end position="52"/>
    </location>
</feature>
<dbReference type="Pfam" id="PF00440">
    <property type="entry name" value="TetR_N"/>
    <property type="match status" value="1"/>
</dbReference>
<dbReference type="GO" id="GO:0000976">
    <property type="term" value="F:transcription cis-regulatory region binding"/>
    <property type="evidence" value="ECO:0007669"/>
    <property type="project" value="TreeGrafter"/>
</dbReference>
<accession>A0A5C5BF59</accession>
<dbReference type="PROSITE" id="PS01081">
    <property type="entry name" value="HTH_TETR_1"/>
    <property type="match status" value="1"/>
</dbReference>
<keyword evidence="8" id="KW-1185">Reference proteome</keyword>
<comment type="caution">
    <text evidence="7">The sequence shown here is derived from an EMBL/GenBank/DDBJ whole genome shotgun (WGS) entry which is preliminary data.</text>
</comment>
<dbReference type="InterPro" id="IPR023772">
    <property type="entry name" value="DNA-bd_HTH_TetR-type_CS"/>
</dbReference>
<gene>
    <name evidence="7" type="ORF">FH969_04435</name>
</gene>
<name>A0A5C5BF59_9MICO</name>
<dbReference type="AlphaFoldDB" id="A0A5C5BF59"/>
<sequence length="242" mass="25914">MPTLRARKKAARHDAFVDAARRLVRERGLDGVTVEDVCDVVGVSPRTFFNYFATKEDAVLGVPVDTAIGAPQTREAFAAGGPTGDLLEDCGRLVAEILAQDEEGRDELAELLELVHSEPKLLVRHLAWMETQRRALQDLITRREEVRPSGVDPVVTATTVVAMFRAAVLTWRGDATPGHHAPGDPPPDATPATEAGSAVVRCAPHHAPGVFGSPEDAVTHVLAQVRRLAGGTIHQQEAQGAP</sequence>
<evidence type="ECO:0000256" key="2">
    <source>
        <dbReference type="ARBA" id="ARBA00023125"/>
    </source>
</evidence>
<evidence type="ECO:0000256" key="4">
    <source>
        <dbReference type="PROSITE-ProRule" id="PRU00335"/>
    </source>
</evidence>
<organism evidence="7 8">
    <name type="scientific">Miniimonas arenae</name>
    <dbReference type="NCBI Taxonomy" id="676201"/>
    <lineage>
        <taxon>Bacteria</taxon>
        <taxon>Bacillati</taxon>
        <taxon>Actinomycetota</taxon>
        <taxon>Actinomycetes</taxon>
        <taxon>Micrococcales</taxon>
        <taxon>Beutenbergiaceae</taxon>
        <taxon>Miniimonas</taxon>
    </lineage>
</organism>
<dbReference type="InterPro" id="IPR050109">
    <property type="entry name" value="HTH-type_TetR-like_transc_reg"/>
</dbReference>
<evidence type="ECO:0000313" key="7">
    <source>
        <dbReference type="EMBL" id="TNU76185.1"/>
    </source>
</evidence>
<feature type="domain" description="HTH tetR-type" evidence="6">
    <location>
        <begin position="10"/>
        <end position="70"/>
    </location>
</feature>
<keyword evidence="1" id="KW-0805">Transcription regulation</keyword>
<dbReference type="RefSeq" id="WP_139986270.1">
    <property type="nucleotide sequence ID" value="NZ_VENP01000010.1"/>
</dbReference>
<dbReference type="PANTHER" id="PTHR30055:SF234">
    <property type="entry name" value="HTH-TYPE TRANSCRIPTIONAL REGULATOR BETI"/>
    <property type="match status" value="1"/>
</dbReference>
<reference evidence="7 8" key="1">
    <citation type="submission" date="2019-06" db="EMBL/GenBank/DDBJ databases">
        <title>Draft genome sequence of Miniimonas arenae KCTC 19750T isolated from sea sand.</title>
        <authorList>
            <person name="Park S.-J."/>
        </authorList>
    </citation>
    <scope>NUCLEOTIDE SEQUENCE [LARGE SCALE GENOMIC DNA]</scope>
    <source>
        <strain evidence="7 8">KCTC 19750</strain>
    </source>
</reference>
<dbReference type="OrthoDB" id="8688418at2"/>
<evidence type="ECO:0000313" key="8">
    <source>
        <dbReference type="Proteomes" id="UP000313849"/>
    </source>
</evidence>
<feature type="region of interest" description="Disordered" evidence="5">
    <location>
        <begin position="175"/>
        <end position="196"/>
    </location>
</feature>
<protein>
    <submittedName>
        <fullName evidence="7">TetR family transcriptional regulator</fullName>
    </submittedName>
</protein>
<keyword evidence="3" id="KW-0804">Transcription</keyword>
<keyword evidence="2 4" id="KW-0238">DNA-binding</keyword>
<dbReference type="InterPro" id="IPR009057">
    <property type="entry name" value="Homeodomain-like_sf"/>
</dbReference>